<protein>
    <submittedName>
        <fullName evidence="1">Prolyl 3-hydroxylase 2</fullName>
    </submittedName>
</protein>
<dbReference type="Proteomes" id="UP001482620">
    <property type="component" value="Unassembled WGS sequence"/>
</dbReference>
<comment type="caution">
    <text evidence="1">The sequence shown here is derived from an EMBL/GenBank/DDBJ whole genome shotgun (WGS) entry which is preliminary data.</text>
</comment>
<organism evidence="1 2">
    <name type="scientific">Ilyodon furcidens</name>
    <name type="common">goldbreast splitfin</name>
    <dbReference type="NCBI Taxonomy" id="33524"/>
    <lineage>
        <taxon>Eukaryota</taxon>
        <taxon>Metazoa</taxon>
        <taxon>Chordata</taxon>
        <taxon>Craniata</taxon>
        <taxon>Vertebrata</taxon>
        <taxon>Euteleostomi</taxon>
        <taxon>Actinopterygii</taxon>
        <taxon>Neopterygii</taxon>
        <taxon>Teleostei</taxon>
        <taxon>Neoteleostei</taxon>
        <taxon>Acanthomorphata</taxon>
        <taxon>Ovalentaria</taxon>
        <taxon>Atherinomorphae</taxon>
        <taxon>Cyprinodontiformes</taxon>
        <taxon>Goodeidae</taxon>
        <taxon>Ilyodon</taxon>
    </lineage>
</organism>
<reference evidence="1 2" key="1">
    <citation type="submission" date="2021-06" db="EMBL/GenBank/DDBJ databases">
        <authorList>
            <person name="Palmer J.M."/>
        </authorList>
    </citation>
    <scope>NUCLEOTIDE SEQUENCE [LARGE SCALE GENOMIC DNA]</scope>
    <source>
        <strain evidence="2">if_2019</strain>
        <tissue evidence="1">Muscle</tissue>
    </source>
</reference>
<dbReference type="Gene3D" id="2.60.120.620">
    <property type="entry name" value="q2cbj1_9rhob like domain"/>
    <property type="match status" value="1"/>
</dbReference>
<proteinExistence type="predicted"/>
<evidence type="ECO:0000313" key="2">
    <source>
        <dbReference type="Proteomes" id="UP001482620"/>
    </source>
</evidence>
<dbReference type="PANTHER" id="PTHR14049">
    <property type="entry name" value="LEPRECAN 1"/>
    <property type="match status" value="1"/>
</dbReference>
<dbReference type="InterPro" id="IPR039575">
    <property type="entry name" value="P3H"/>
</dbReference>
<evidence type="ECO:0000313" key="1">
    <source>
        <dbReference type="EMBL" id="MEQ2245559.1"/>
    </source>
</evidence>
<sequence length="102" mass="11000">MVVLLSSLCAAAHSGKQEDRKNLSHPVHVDNCVLVSELKQCKKEPPAYTHRDYSAILYLNDDFEGGEFIFTELDGKTVTTPPSALPGGAQGVSWAIPSASSR</sequence>
<accession>A0ABV0UL24</accession>
<gene>
    <name evidence="1" type="primary">P3H2_2</name>
    <name evidence="1" type="ORF">ILYODFUR_029153</name>
</gene>
<name>A0ABV0UL24_9TELE</name>
<dbReference type="EMBL" id="JAHRIQ010073620">
    <property type="protein sequence ID" value="MEQ2245559.1"/>
    <property type="molecule type" value="Genomic_DNA"/>
</dbReference>
<dbReference type="PANTHER" id="PTHR14049:SF5">
    <property type="entry name" value="PROLYL 3-HYDROXYLASE 1"/>
    <property type="match status" value="1"/>
</dbReference>
<keyword evidence="2" id="KW-1185">Reference proteome</keyword>